<dbReference type="AlphaFoldDB" id="A0AAD4F5B9"/>
<gene>
    <name evidence="1" type="ORF">NEMBOFW57_003629</name>
</gene>
<accession>A0AAD4F5B9</accession>
<name>A0AAD4F5B9_9PEZI</name>
<comment type="caution">
    <text evidence="1">The sequence shown here is derived from an EMBL/GenBank/DDBJ whole genome shotgun (WGS) entry which is preliminary data.</text>
</comment>
<keyword evidence="2" id="KW-1185">Reference proteome</keyword>
<protein>
    <submittedName>
        <fullName evidence="1">Uncharacterized protein</fullName>
    </submittedName>
</protein>
<reference evidence="1" key="1">
    <citation type="submission" date="2023-02" db="EMBL/GenBank/DDBJ databases">
        <authorList>
            <person name="Palmer J.M."/>
        </authorList>
    </citation>
    <scope>NUCLEOTIDE SEQUENCE</scope>
    <source>
        <strain evidence="1">FW57</strain>
    </source>
</reference>
<proteinExistence type="predicted"/>
<sequence>MLFGSFSEGQDQQKGDDWTVTFPEDSPDSLRILLNAAHSKFDAIPTTLPNEAVFNLTVLSDKYDMVGLLKPFWSNWVGKLGVAPATPLGFVQRLWMAHTLGYLQCYKATLKELMSHLRVFNDKPGIFLQCYHEENLCENIHLQALGVLEDLEDGRLALLREAGAKLRDAIQTLTNRKDKGFLCRSEGDAEWKRICDCAMLGAVHRTLYGKTWYHSGEKGWEDRVTISVRHLVVKIQGVRAATVEESGMVKRKGGHHHKDCTPWADITLSGVLKGQKVDHLVLIDDEYFERQQAKSGVTELGTTPKFFGGGEFGMLDMYKD</sequence>
<dbReference type="Proteomes" id="UP001197093">
    <property type="component" value="Unassembled WGS sequence"/>
</dbReference>
<evidence type="ECO:0000313" key="1">
    <source>
        <dbReference type="EMBL" id="KAG7293576.1"/>
    </source>
</evidence>
<organism evidence="1 2">
    <name type="scientific">Staphylotrichum longicolle</name>
    <dbReference type="NCBI Taxonomy" id="669026"/>
    <lineage>
        <taxon>Eukaryota</taxon>
        <taxon>Fungi</taxon>
        <taxon>Dikarya</taxon>
        <taxon>Ascomycota</taxon>
        <taxon>Pezizomycotina</taxon>
        <taxon>Sordariomycetes</taxon>
        <taxon>Sordariomycetidae</taxon>
        <taxon>Sordariales</taxon>
        <taxon>Chaetomiaceae</taxon>
        <taxon>Staphylotrichum</taxon>
    </lineage>
</organism>
<dbReference type="EMBL" id="JAHCVI010000001">
    <property type="protein sequence ID" value="KAG7293576.1"/>
    <property type="molecule type" value="Genomic_DNA"/>
</dbReference>
<evidence type="ECO:0000313" key="2">
    <source>
        <dbReference type="Proteomes" id="UP001197093"/>
    </source>
</evidence>